<proteinExistence type="predicted"/>
<evidence type="ECO:0000313" key="2">
    <source>
        <dbReference type="EMBL" id="KAF4635749.1"/>
    </source>
</evidence>
<reference evidence="2 3" key="1">
    <citation type="submission" date="2020-03" db="EMBL/GenBank/DDBJ databases">
        <title>Draft Genome Sequence of Cudoniella acicularis.</title>
        <authorList>
            <person name="Buettner E."/>
            <person name="Kellner H."/>
        </authorList>
    </citation>
    <scope>NUCLEOTIDE SEQUENCE [LARGE SCALE GENOMIC DNA]</scope>
    <source>
        <strain evidence="2 3">DSM 108380</strain>
    </source>
</reference>
<feature type="region of interest" description="Disordered" evidence="1">
    <location>
        <begin position="1"/>
        <end position="21"/>
    </location>
</feature>
<accession>A0A8H4RTM0</accession>
<protein>
    <submittedName>
        <fullName evidence="2">Uncharacterized protein</fullName>
    </submittedName>
</protein>
<keyword evidence="3" id="KW-1185">Reference proteome</keyword>
<gene>
    <name evidence="2" type="ORF">G7Y89_g2340</name>
</gene>
<evidence type="ECO:0000313" key="3">
    <source>
        <dbReference type="Proteomes" id="UP000566819"/>
    </source>
</evidence>
<organism evidence="2 3">
    <name type="scientific">Cudoniella acicularis</name>
    <dbReference type="NCBI Taxonomy" id="354080"/>
    <lineage>
        <taxon>Eukaryota</taxon>
        <taxon>Fungi</taxon>
        <taxon>Dikarya</taxon>
        <taxon>Ascomycota</taxon>
        <taxon>Pezizomycotina</taxon>
        <taxon>Leotiomycetes</taxon>
        <taxon>Helotiales</taxon>
        <taxon>Tricladiaceae</taxon>
        <taxon>Cudoniella</taxon>
    </lineage>
</organism>
<dbReference type="AlphaFoldDB" id="A0A8H4RTM0"/>
<dbReference type="EMBL" id="JAAMPI010000101">
    <property type="protein sequence ID" value="KAF4635749.1"/>
    <property type="molecule type" value="Genomic_DNA"/>
</dbReference>
<evidence type="ECO:0000256" key="1">
    <source>
        <dbReference type="SAM" id="MobiDB-lite"/>
    </source>
</evidence>
<comment type="caution">
    <text evidence="2">The sequence shown here is derived from an EMBL/GenBank/DDBJ whole genome shotgun (WGS) entry which is preliminary data.</text>
</comment>
<sequence length="83" mass="9917">MRKLWNRPDNETDNGRGELDDSFDESRIYVPTRDIYVEQEIYERYFEVDVEYGATLQRKGRGEVVTYSMKFFATRCLGDFKIS</sequence>
<name>A0A8H4RTM0_9HELO</name>
<dbReference type="Proteomes" id="UP000566819">
    <property type="component" value="Unassembled WGS sequence"/>
</dbReference>